<reference evidence="1 2" key="1">
    <citation type="journal article" date="2019" name="Nat. Ecol. Evol.">
        <title>Megaphylogeny resolves global patterns of mushroom evolution.</title>
        <authorList>
            <person name="Varga T."/>
            <person name="Krizsan K."/>
            <person name="Foldi C."/>
            <person name="Dima B."/>
            <person name="Sanchez-Garcia M."/>
            <person name="Sanchez-Ramirez S."/>
            <person name="Szollosi G.J."/>
            <person name="Szarkandi J.G."/>
            <person name="Papp V."/>
            <person name="Albert L."/>
            <person name="Andreopoulos W."/>
            <person name="Angelini C."/>
            <person name="Antonin V."/>
            <person name="Barry K.W."/>
            <person name="Bougher N.L."/>
            <person name="Buchanan P."/>
            <person name="Buyck B."/>
            <person name="Bense V."/>
            <person name="Catcheside P."/>
            <person name="Chovatia M."/>
            <person name="Cooper J."/>
            <person name="Damon W."/>
            <person name="Desjardin D."/>
            <person name="Finy P."/>
            <person name="Geml J."/>
            <person name="Haridas S."/>
            <person name="Hughes K."/>
            <person name="Justo A."/>
            <person name="Karasinski D."/>
            <person name="Kautmanova I."/>
            <person name="Kiss B."/>
            <person name="Kocsube S."/>
            <person name="Kotiranta H."/>
            <person name="LaButti K.M."/>
            <person name="Lechner B.E."/>
            <person name="Liimatainen K."/>
            <person name="Lipzen A."/>
            <person name="Lukacs Z."/>
            <person name="Mihaltcheva S."/>
            <person name="Morgado L.N."/>
            <person name="Niskanen T."/>
            <person name="Noordeloos M.E."/>
            <person name="Ohm R.A."/>
            <person name="Ortiz-Santana B."/>
            <person name="Ovrebo C."/>
            <person name="Racz N."/>
            <person name="Riley R."/>
            <person name="Savchenko A."/>
            <person name="Shiryaev A."/>
            <person name="Soop K."/>
            <person name="Spirin V."/>
            <person name="Szebenyi C."/>
            <person name="Tomsovsky M."/>
            <person name="Tulloss R.E."/>
            <person name="Uehling J."/>
            <person name="Grigoriev I.V."/>
            <person name="Vagvolgyi C."/>
            <person name="Papp T."/>
            <person name="Martin F.M."/>
            <person name="Miettinen O."/>
            <person name="Hibbett D.S."/>
            <person name="Nagy L.G."/>
        </authorList>
    </citation>
    <scope>NUCLEOTIDE SEQUENCE [LARGE SCALE GENOMIC DNA]</scope>
    <source>
        <strain evidence="1 2">NL-1719</strain>
    </source>
</reference>
<evidence type="ECO:0000313" key="2">
    <source>
        <dbReference type="Proteomes" id="UP000308600"/>
    </source>
</evidence>
<dbReference type="Proteomes" id="UP000308600">
    <property type="component" value="Unassembled WGS sequence"/>
</dbReference>
<proteinExistence type="predicted"/>
<evidence type="ECO:0000313" key="1">
    <source>
        <dbReference type="EMBL" id="TFK76539.1"/>
    </source>
</evidence>
<dbReference type="EMBL" id="ML208260">
    <property type="protein sequence ID" value="TFK76539.1"/>
    <property type="molecule type" value="Genomic_DNA"/>
</dbReference>
<gene>
    <name evidence="1" type="ORF">BDN72DRAFT_831118</name>
</gene>
<protein>
    <submittedName>
        <fullName evidence="1">Alpha/beta-hydrolase</fullName>
    </submittedName>
</protein>
<sequence length="297" mass="33475">MSSLLDIPYIHSPERSLYHRFDLHLPHNAGDVINAATKANPLICFVHGGAWRSEDKSDHVGLARSLADAIGFAVAVPNYRLTGSDHEFQHPGHAEDILHFLTFLLNWEGPEHDNTGRLYDPTKLYLMGHSCSAHMLASIFLDTSPVTPSLLPSTSLLQSVQGIVTSEGIFDIDLLLVHFPSYRDWFIEPTFGDLAAYSKFSVNKYPFRNEAIRWLVVHSQGDTLVDVAQSEAMLGHLRDLKKNSHQSDIHANLNRLRREHNDILKGDPIFVDIVRDFILTDDSKYNKHPEDTYGDNA</sequence>
<feature type="non-terminal residue" evidence="1">
    <location>
        <position position="297"/>
    </location>
</feature>
<accession>A0ACD3BES5</accession>
<organism evidence="1 2">
    <name type="scientific">Pluteus cervinus</name>
    <dbReference type="NCBI Taxonomy" id="181527"/>
    <lineage>
        <taxon>Eukaryota</taxon>
        <taxon>Fungi</taxon>
        <taxon>Dikarya</taxon>
        <taxon>Basidiomycota</taxon>
        <taxon>Agaricomycotina</taxon>
        <taxon>Agaricomycetes</taxon>
        <taxon>Agaricomycetidae</taxon>
        <taxon>Agaricales</taxon>
        <taxon>Pluteineae</taxon>
        <taxon>Pluteaceae</taxon>
        <taxon>Pluteus</taxon>
    </lineage>
</organism>
<keyword evidence="2" id="KW-1185">Reference proteome</keyword>
<name>A0ACD3BES5_9AGAR</name>